<proteinExistence type="predicted"/>
<comment type="caution">
    <text evidence="1">The sequence shown here is derived from an EMBL/GenBank/DDBJ whole genome shotgun (WGS) entry which is preliminary data.</text>
</comment>
<sequence length="349" mass="40817">MYDELDFNDDMEDALRRSYAVADESDRIGIGNVTLAVTLDRVATLPDKYVNGYHETVNDLDLRVEENHLSIRFNYSRFMEGLTLPTESAESWNEFRNKLFEGLKVAGVRLQSFHWLEVIEITFYRRIILERGFEVYSQLIRLMNLYGRAVEFQNGYFAFVSKLFFLKISQVTEHFESDFNIRESSISYEPEQALLLEFTLNDREAFFEIFNKSIYLQELESKKVVQFFSNASKNLSESIKHLASDDRFFKFVENILSFNKAEDKAAFKEELNKALQLLRIGDRKMNELSPGNTFQKQVDTFCSSFFEVREALFGNQSPPEFLGLSLKTKNRLVQELCAKLDQEVYLVPF</sequence>
<evidence type="ECO:0000313" key="2">
    <source>
        <dbReference type="Proteomes" id="UP000012153"/>
    </source>
</evidence>
<dbReference type="Proteomes" id="UP000012153">
    <property type="component" value="Unassembled WGS sequence"/>
</dbReference>
<accession>M6URE3</accession>
<dbReference type="RefSeq" id="WP_004440324.1">
    <property type="nucleotide sequence ID" value="NZ_AHOP02000048.1"/>
</dbReference>
<name>M6URE3_9LEPT</name>
<reference evidence="1 2" key="1">
    <citation type="submission" date="2013-01" db="EMBL/GenBank/DDBJ databases">
        <authorList>
            <person name="Harkins D.M."/>
            <person name="Durkin A.S."/>
            <person name="Brinkac L.M."/>
            <person name="Haft D.H."/>
            <person name="Selengut J.D."/>
            <person name="Sanka R."/>
            <person name="DePew J."/>
            <person name="Purushe J."/>
            <person name="Matthias M.A."/>
            <person name="Vinetz J.M."/>
            <person name="Sutton G.G."/>
            <person name="Nierman W.C."/>
            <person name="Fouts D.E."/>
        </authorList>
    </citation>
    <scope>NUCLEOTIDE SEQUENCE [LARGE SCALE GENOMIC DNA]</scope>
    <source>
        <strain evidence="1 2">ZUN142</strain>
    </source>
</reference>
<organism evidence="1 2">
    <name type="scientific">Leptospira noguchii serovar Autumnalis str. ZUN142</name>
    <dbReference type="NCBI Taxonomy" id="1085540"/>
    <lineage>
        <taxon>Bacteria</taxon>
        <taxon>Pseudomonadati</taxon>
        <taxon>Spirochaetota</taxon>
        <taxon>Spirochaetia</taxon>
        <taxon>Leptospirales</taxon>
        <taxon>Leptospiraceae</taxon>
        <taxon>Leptospira</taxon>
    </lineage>
</organism>
<protein>
    <submittedName>
        <fullName evidence="1">Uncharacterized protein</fullName>
    </submittedName>
</protein>
<dbReference type="AlphaFoldDB" id="M6URE3"/>
<dbReference type="EMBL" id="AHOP02000048">
    <property type="protein sequence ID" value="EMO39833.1"/>
    <property type="molecule type" value="Genomic_DNA"/>
</dbReference>
<gene>
    <name evidence="1" type="ORF">LEP1GSC186_3483</name>
</gene>
<evidence type="ECO:0000313" key="1">
    <source>
        <dbReference type="EMBL" id="EMO39833.1"/>
    </source>
</evidence>